<keyword evidence="5 11" id="KW-0934">Plastid</keyword>
<evidence type="ECO:0000313" key="15">
    <source>
        <dbReference type="EMBL" id="KAJ6688397.1"/>
    </source>
</evidence>
<protein>
    <recommendedName>
        <fullName evidence="11">Acyl-[acyl-carrier-protein] hydrolase</fullName>
        <ecNumber evidence="11">3.1.2.-</ecNumber>
    </recommendedName>
</protein>
<evidence type="ECO:0000256" key="10">
    <source>
        <dbReference type="ARBA" id="ARBA00023160"/>
    </source>
</evidence>
<dbReference type="AlphaFoldDB" id="A0A9Q0SST0"/>
<dbReference type="GO" id="GO:0000036">
    <property type="term" value="F:acyl carrier activity"/>
    <property type="evidence" value="ECO:0007669"/>
    <property type="project" value="TreeGrafter"/>
</dbReference>
<evidence type="ECO:0000256" key="8">
    <source>
        <dbReference type="ARBA" id="ARBA00022946"/>
    </source>
</evidence>
<keyword evidence="9 11" id="KW-0443">Lipid metabolism</keyword>
<comment type="similarity">
    <text evidence="2 11">Belongs to the acyl-ACP thioesterase family.</text>
</comment>
<evidence type="ECO:0000259" key="14">
    <source>
        <dbReference type="Pfam" id="PF20791"/>
    </source>
</evidence>
<feature type="domain" description="Acyl-ACP thioesterase N-terminal hotdog" evidence="13">
    <location>
        <begin position="121"/>
        <end position="254"/>
    </location>
</feature>
<dbReference type="InterPro" id="IPR029069">
    <property type="entry name" value="HotDog_dom_sf"/>
</dbReference>
<evidence type="ECO:0000256" key="7">
    <source>
        <dbReference type="ARBA" id="ARBA00022832"/>
    </source>
</evidence>
<dbReference type="CDD" id="cd00586">
    <property type="entry name" value="4HBT"/>
    <property type="match status" value="1"/>
</dbReference>
<feature type="region of interest" description="Disordered" evidence="12">
    <location>
        <begin position="322"/>
        <end position="342"/>
    </location>
</feature>
<comment type="caution">
    <text evidence="15">The sequence shown here is derived from an EMBL/GenBank/DDBJ whole genome shotgun (WGS) entry which is preliminary data.</text>
</comment>
<dbReference type="SUPFAM" id="SSF54637">
    <property type="entry name" value="Thioesterase/thiol ester dehydrase-isomerase"/>
    <property type="match status" value="2"/>
</dbReference>
<keyword evidence="7 11" id="KW-0276">Fatty acid metabolism</keyword>
<dbReference type="Gene3D" id="3.10.129.10">
    <property type="entry name" value="Hotdog Thioesterase"/>
    <property type="match status" value="2"/>
</dbReference>
<dbReference type="InterPro" id="IPR049427">
    <property type="entry name" value="Acyl-ACP_TE_C"/>
</dbReference>
<dbReference type="EMBL" id="JAPFFM010000019">
    <property type="protein sequence ID" value="KAJ6688397.1"/>
    <property type="molecule type" value="Genomic_DNA"/>
</dbReference>
<evidence type="ECO:0000256" key="4">
    <source>
        <dbReference type="ARBA" id="ARBA00022528"/>
    </source>
</evidence>
<dbReference type="Proteomes" id="UP001151752">
    <property type="component" value="Chromosome 15W"/>
</dbReference>
<gene>
    <name evidence="15" type="ORF">OIU74_017007</name>
</gene>
<dbReference type="GO" id="GO:0016297">
    <property type="term" value="F:fatty acyl-[ACP] hydrolase activity"/>
    <property type="evidence" value="ECO:0007669"/>
    <property type="project" value="InterPro"/>
</dbReference>
<dbReference type="GO" id="GO:0009507">
    <property type="term" value="C:chloroplast"/>
    <property type="evidence" value="ECO:0007669"/>
    <property type="project" value="UniProtKB-SubCell"/>
</dbReference>
<evidence type="ECO:0000256" key="6">
    <source>
        <dbReference type="ARBA" id="ARBA00022801"/>
    </source>
</evidence>
<dbReference type="Pfam" id="PF20791">
    <property type="entry name" value="Acyl-ACP_TE_C"/>
    <property type="match status" value="1"/>
</dbReference>
<evidence type="ECO:0000256" key="2">
    <source>
        <dbReference type="ARBA" id="ARBA00006500"/>
    </source>
</evidence>
<keyword evidence="4 11" id="KW-0150">Chloroplast</keyword>
<sequence length="370" mass="42016">MNGHLAMASLTTQGASGLYIPGNLYRLEKRNNTTVVAMAKAGFSCSWHMITAKKRSFYAIASAGNPPGLEMRDGKMVNGIHVKETPSPYIGNTNPSGLVIDSNVVEPQTFLLGRFVEDRFVYRQTFSIRSYEIGPDKTATMETLMNLLQETALNHVTSSGLAGDGFGATREMSLRKLIWVVTRIHVQVQRYNCWGDVVEIDTWVDATGKNGMRRDWIIRDYKTQEIITRATSTWVIMNRETRKLSKIPGEVREELQPFYINRLAIPAEHNDVEKIDKLTDETAGRIQSGLASVPMHVLEHYNLTSMTLEYRRECRQSRLLESLTSTSEDSNSHSSNRKADMEYTHLLRMQADKAEIVRARTEWKSKPKHK</sequence>
<reference evidence="15" key="1">
    <citation type="submission" date="2022-11" db="EMBL/GenBank/DDBJ databases">
        <authorList>
            <person name="Hyden B.L."/>
            <person name="Feng K."/>
            <person name="Yates T."/>
            <person name="Jawdy S."/>
            <person name="Smart L.B."/>
            <person name="Muchero W."/>
        </authorList>
    </citation>
    <scope>NUCLEOTIDE SEQUENCE</scope>
    <source>
        <tissue evidence="15">Shoot tip</tissue>
    </source>
</reference>
<feature type="domain" description="Acyl-ACP thioesterase-like C-terminal" evidence="14">
    <location>
        <begin position="292"/>
        <end position="364"/>
    </location>
</feature>
<dbReference type="InterPro" id="IPR045023">
    <property type="entry name" value="FATA/B"/>
</dbReference>
<dbReference type="EC" id="3.1.2.-" evidence="11"/>
<dbReference type="PANTHER" id="PTHR31727">
    <property type="entry name" value="OLEOYL-ACYL CARRIER PROTEIN THIOESTERASE 1, CHLOROPLASTIC"/>
    <property type="match status" value="1"/>
</dbReference>
<keyword evidence="16" id="KW-1185">Reference proteome</keyword>
<dbReference type="PANTHER" id="PTHR31727:SF5">
    <property type="entry name" value="ACYL-[ACYL-CARRIER-PROTEIN] HYDROLASE"/>
    <property type="match status" value="1"/>
</dbReference>
<name>A0A9Q0SST0_9ROSI</name>
<feature type="compositionally biased region" description="Low complexity" evidence="12">
    <location>
        <begin position="322"/>
        <end position="334"/>
    </location>
</feature>
<evidence type="ECO:0000313" key="16">
    <source>
        <dbReference type="Proteomes" id="UP001151752"/>
    </source>
</evidence>
<proteinExistence type="inferred from homology"/>
<evidence type="ECO:0000256" key="3">
    <source>
        <dbReference type="ARBA" id="ARBA00022516"/>
    </source>
</evidence>
<keyword evidence="6 11" id="KW-0378">Hydrolase</keyword>
<evidence type="ECO:0000256" key="1">
    <source>
        <dbReference type="ARBA" id="ARBA00004229"/>
    </source>
</evidence>
<evidence type="ECO:0000256" key="11">
    <source>
        <dbReference type="RuleBase" id="RU363096"/>
    </source>
</evidence>
<dbReference type="FunFam" id="3.10.129.10:FF:000232">
    <property type="entry name" value="Acyl-[acyl-carrier-protein] hydrolase"/>
    <property type="match status" value="1"/>
</dbReference>
<keyword evidence="3 11" id="KW-0444">Lipid biosynthesis</keyword>
<comment type="subcellular location">
    <subcellularLocation>
        <location evidence="1 11">Plastid</location>
        <location evidence="1 11">Chloroplast</location>
    </subcellularLocation>
</comment>
<dbReference type="Pfam" id="PF01643">
    <property type="entry name" value="Acyl-ACP_TE"/>
    <property type="match status" value="1"/>
</dbReference>
<evidence type="ECO:0000259" key="13">
    <source>
        <dbReference type="Pfam" id="PF01643"/>
    </source>
</evidence>
<reference evidence="15" key="2">
    <citation type="journal article" date="2023" name="Int. J. Mol. Sci.">
        <title>De Novo Assembly and Annotation of 11 Diverse Shrub Willow (Salix) Genomes Reveals Novel Gene Organization in Sex-Linked Regions.</title>
        <authorList>
            <person name="Hyden B."/>
            <person name="Feng K."/>
            <person name="Yates T.B."/>
            <person name="Jawdy S."/>
            <person name="Cereghino C."/>
            <person name="Smart L.B."/>
            <person name="Muchero W."/>
        </authorList>
    </citation>
    <scope>NUCLEOTIDE SEQUENCE</scope>
    <source>
        <tissue evidence="15">Shoot tip</tissue>
    </source>
</reference>
<evidence type="ECO:0000256" key="12">
    <source>
        <dbReference type="SAM" id="MobiDB-lite"/>
    </source>
</evidence>
<keyword evidence="8" id="KW-0809">Transit peptide</keyword>
<dbReference type="InterPro" id="IPR002864">
    <property type="entry name" value="Acyl-ACP_thioesterase_NHD"/>
</dbReference>
<organism evidence="15 16">
    <name type="scientific">Salix koriyanagi</name>
    <dbReference type="NCBI Taxonomy" id="2511006"/>
    <lineage>
        <taxon>Eukaryota</taxon>
        <taxon>Viridiplantae</taxon>
        <taxon>Streptophyta</taxon>
        <taxon>Embryophyta</taxon>
        <taxon>Tracheophyta</taxon>
        <taxon>Spermatophyta</taxon>
        <taxon>Magnoliopsida</taxon>
        <taxon>eudicotyledons</taxon>
        <taxon>Gunneridae</taxon>
        <taxon>Pentapetalae</taxon>
        <taxon>rosids</taxon>
        <taxon>fabids</taxon>
        <taxon>Malpighiales</taxon>
        <taxon>Salicaceae</taxon>
        <taxon>Saliceae</taxon>
        <taxon>Salix</taxon>
    </lineage>
</organism>
<comment type="function">
    <text evidence="11">Plays an essential role in chain termination during de novo fatty acid synthesis.</text>
</comment>
<evidence type="ECO:0000256" key="9">
    <source>
        <dbReference type="ARBA" id="ARBA00023098"/>
    </source>
</evidence>
<keyword evidence="10 11" id="KW-0275">Fatty acid biosynthesis</keyword>
<evidence type="ECO:0000256" key="5">
    <source>
        <dbReference type="ARBA" id="ARBA00022640"/>
    </source>
</evidence>
<accession>A0A9Q0SST0</accession>